<sequence>MLTRIVLFLAQVACDFLAALFLARFILQWARVSFRNPVGQFVIAVTDWAVLPARKLVPGLFGLDLASLLLAWLTQLGFLALAYSMSTLGHAGGGASFVLLMAGALVEVARLAIHLAMLVVLVTALLSWINPYAPLAPFFNQLARPLLAPFQRVIPPLGGIDLSPLVLLLALQVLLMVLDSLRGMAFGIPM</sequence>
<keyword evidence="2" id="KW-0812">Transmembrane</keyword>
<comment type="similarity">
    <text evidence="1">Belongs to the YggT family.</text>
</comment>
<feature type="transmembrane region" description="Helical" evidence="2">
    <location>
        <begin position="60"/>
        <end position="82"/>
    </location>
</feature>
<feature type="transmembrane region" description="Helical" evidence="2">
    <location>
        <begin position="153"/>
        <end position="178"/>
    </location>
</feature>
<dbReference type="Proteomes" id="UP000268908">
    <property type="component" value="Unassembled WGS sequence"/>
</dbReference>
<feature type="transmembrane region" description="Helical" evidence="2">
    <location>
        <begin position="88"/>
        <end position="106"/>
    </location>
</feature>
<protein>
    <submittedName>
        <fullName evidence="3">YggT family protein</fullName>
    </submittedName>
</protein>
<accession>A0A497XLW9</accession>
<feature type="transmembrane region" description="Helical" evidence="2">
    <location>
        <begin position="113"/>
        <end position="133"/>
    </location>
</feature>
<comment type="caution">
    <text evidence="3">The sequence shown here is derived from an EMBL/GenBank/DDBJ whole genome shotgun (WGS) entry which is preliminary data.</text>
</comment>
<dbReference type="PANTHER" id="PTHR33219:SF14">
    <property type="entry name" value="PROTEIN COFACTOR ASSEMBLY OF COMPLEX C SUBUNIT B CCB3, CHLOROPLASTIC-RELATED"/>
    <property type="match status" value="1"/>
</dbReference>
<keyword evidence="4" id="KW-1185">Reference proteome</keyword>
<dbReference type="GO" id="GO:0016020">
    <property type="term" value="C:membrane"/>
    <property type="evidence" value="ECO:0007669"/>
    <property type="project" value="InterPro"/>
</dbReference>
<evidence type="ECO:0000256" key="2">
    <source>
        <dbReference type="SAM" id="Phobius"/>
    </source>
</evidence>
<evidence type="ECO:0000313" key="4">
    <source>
        <dbReference type="Proteomes" id="UP000268908"/>
    </source>
</evidence>
<dbReference type="OrthoDB" id="9806665at2"/>
<evidence type="ECO:0000313" key="3">
    <source>
        <dbReference type="EMBL" id="RLJ68390.1"/>
    </source>
</evidence>
<gene>
    <name evidence="3" type="ORF">DFR35_0950</name>
</gene>
<dbReference type="Pfam" id="PF02325">
    <property type="entry name" value="CCB3_YggT"/>
    <property type="match status" value="2"/>
</dbReference>
<reference evidence="3 4" key="1">
    <citation type="submission" date="2018-10" db="EMBL/GenBank/DDBJ databases">
        <title>Genomic Encyclopedia of Type Strains, Phase IV (KMG-IV): sequencing the most valuable type-strain genomes for metagenomic binning, comparative biology and taxonomic classification.</title>
        <authorList>
            <person name="Goeker M."/>
        </authorList>
    </citation>
    <scope>NUCLEOTIDE SEQUENCE [LARGE SCALE GENOMIC DNA]</scope>
    <source>
        <strain evidence="3 4">DSM 26916</strain>
    </source>
</reference>
<dbReference type="PANTHER" id="PTHR33219">
    <property type="entry name" value="YLMG HOMOLOG PROTEIN 2, CHLOROPLASTIC"/>
    <property type="match status" value="1"/>
</dbReference>
<feature type="transmembrane region" description="Helical" evidence="2">
    <location>
        <begin position="6"/>
        <end position="27"/>
    </location>
</feature>
<name>A0A497XLW9_9PROT</name>
<dbReference type="RefSeq" id="WP_121240294.1">
    <property type="nucleotide sequence ID" value="NZ_BHVV01000002.1"/>
</dbReference>
<keyword evidence="2" id="KW-1133">Transmembrane helix</keyword>
<keyword evidence="2" id="KW-0472">Membrane</keyword>
<dbReference type="InterPro" id="IPR003425">
    <property type="entry name" value="CCB3/YggT"/>
</dbReference>
<evidence type="ECO:0000256" key="1">
    <source>
        <dbReference type="ARBA" id="ARBA00010894"/>
    </source>
</evidence>
<dbReference type="EMBL" id="RCCI01000004">
    <property type="protein sequence ID" value="RLJ68390.1"/>
    <property type="molecule type" value="Genomic_DNA"/>
</dbReference>
<organism evidence="3 4">
    <name type="scientific">Sulfurisoma sediminicola</name>
    <dbReference type="NCBI Taxonomy" id="1381557"/>
    <lineage>
        <taxon>Bacteria</taxon>
        <taxon>Pseudomonadati</taxon>
        <taxon>Pseudomonadota</taxon>
        <taxon>Betaproteobacteria</taxon>
        <taxon>Nitrosomonadales</taxon>
        <taxon>Sterolibacteriaceae</taxon>
        <taxon>Sulfurisoma</taxon>
    </lineage>
</organism>
<dbReference type="AlphaFoldDB" id="A0A497XLW9"/>
<proteinExistence type="inferred from homology"/>